<dbReference type="InterPro" id="IPR039378">
    <property type="entry name" value="RNase_T2_prok"/>
</dbReference>
<dbReference type="SUPFAM" id="SSF55895">
    <property type="entry name" value="Ribonuclease Rh-like"/>
    <property type="match status" value="1"/>
</dbReference>
<reference evidence="4 5" key="1">
    <citation type="journal article" date="2014" name="Int. J. Syst. Evol. Microbiol.">
        <title>Celeribacter indicus sp. nov., a polycyclic aromatic hydrocarbon-degrading bacterium from deep-sea sediment and reclassification of Huaishuia halophila as Celeribacter halophilus comb. nov.</title>
        <authorList>
            <person name="Lai Q."/>
            <person name="Cao J."/>
            <person name="Yuan J."/>
            <person name="Li F."/>
            <person name="Shao Z."/>
        </authorList>
    </citation>
    <scope>NUCLEOTIDE SEQUENCE [LARGE SCALE GENOMIC DNA]</scope>
    <source>
        <strain evidence="4">P73</strain>
    </source>
</reference>
<dbReference type="STRING" id="1208324.P73_4218"/>
<dbReference type="GO" id="GO:0033897">
    <property type="term" value="F:ribonuclease T2 activity"/>
    <property type="evidence" value="ECO:0007669"/>
    <property type="project" value="InterPro"/>
</dbReference>
<evidence type="ECO:0000313" key="5">
    <source>
        <dbReference type="Proteomes" id="UP000031521"/>
    </source>
</evidence>
<dbReference type="CDD" id="cd01062">
    <property type="entry name" value="RNase_T2_prok"/>
    <property type="match status" value="1"/>
</dbReference>
<dbReference type="RefSeq" id="WP_043871121.1">
    <property type="nucleotide sequence ID" value="NZ_CP004393.1"/>
</dbReference>
<keyword evidence="3" id="KW-0732">Signal</keyword>
<dbReference type="HOGENOM" id="CLU_069375_2_1_5"/>
<dbReference type="InterPro" id="IPR018188">
    <property type="entry name" value="RNase_T2_His_AS_1"/>
</dbReference>
<dbReference type="GO" id="GO:0003723">
    <property type="term" value="F:RNA binding"/>
    <property type="evidence" value="ECO:0007669"/>
    <property type="project" value="InterPro"/>
</dbReference>
<dbReference type="PANTHER" id="PTHR11240">
    <property type="entry name" value="RIBONUCLEASE T2"/>
    <property type="match status" value="1"/>
</dbReference>
<dbReference type="AlphaFoldDB" id="A0A0B5DZP0"/>
<dbReference type="GO" id="GO:0006401">
    <property type="term" value="P:RNA catabolic process"/>
    <property type="evidence" value="ECO:0007669"/>
    <property type="project" value="UniProtKB-ARBA"/>
</dbReference>
<evidence type="ECO:0000256" key="1">
    <source>
        <dbReference type="ARBA" id="ARBA00007469"/>
    </source>
</evidence>
<dbReference type="OrthoDB" id="4720638at2"/>
<evidence type="ECO:0000256" key="2">
    <source>
        <dbReference type="RuleBase" id="RU004328"/>
    </source>
</evidence>
<dbReference type="PANTHER" id="PTHR11240:SF22">
    <property type="entry name" value="RIBONUCLEASE T2"/>
    <property type="match status" value="1"/>
</dbReference>
<accession>A0A0B5DZP0</accession>
<sequence length="213" mass="23595">MRQRIVTALVAAALLWSGAARAEGEQAGDFDYYVLALSWSPTWCALEGAARGSPQCDRPLGWVLHGLWPQYETGWPSYCHGAERDPSRSRTAAMADIMGTDGAAWYQWKKHGRCSGLSAERYFDTARAAYARIARPEVFRRLDRDVKLPAAVVEEAFLKANPGLEADEITVTCKAARIEEVRICLTRDLAPRRCGADVIRDCTLDAALFEAID</sequence>
<evidence type="ECO:0000313" key="4">
    <source>
        <dbReference type="EMBL" id="AJE48933.1"/>
    </source>
</evidence>
<dbReference type="Proteomes" id="UP000031521">
    <property type="component" value="Chromosome"/>
</dbReference>
<dbReference type="Pfam" id="PF00445">
    <property type="entry name" value="Ribonuclease_T2"/>
    <property type="match status" value="1"/>
</dbReference>
<keyword evidence="5" id="KW-1185">Reference proteome</keyword>
<dbReference type="PROSITE" id="PS00530">
    <property type="entry name" value="RNASE_T2_1"/>
    <property type="match status" value="1"/>
</dbReference>
<proteinExistence type="inferred from homology"/>
<comment type="similarity">
    <text evidence="1 2">Belongs to the RNase T2 family.</text>
</comment>
<feature type="chain" id="PRO_5002115653" evidence="3">
    <location>
        <begin position="23"/>
        <end position="213"/>
    </location>
</feature>
<name>A0A0B5DZP0_9RHOB</name>
<protein>
    <submittedName>
        <fullName evidence="4">Ribonuclease T2 family protein</fullName>
    </submittedName>
</protein>
<organism evidence="4 5">
    <name type="scientific">Celeribacter indicus</name>
    <dbReference type="NCBI Taxonomy" id="1208324"/>
    <lineage>
        <taxon>Bacteria</taxon>
        <taxon>Pseudomonadati</taxon>
        <taxon>Pseudomonadota</taxon>
        <taxon>Alphaproteobacteria</taxon>
        <taxon>Rhodobacterales</taxon>
        <taxon>Roseobacteraceae</taxon>
        <taxon>Celeribacter</taxon>
    </lineage>
</organism>
<gene>
    <name evidence="4" type="ORF">P73_4218</name>
</gene>
<dbReference type="Gene3D" id="3.90.730.10">
    <property type="entry name" value="Ribonuclease T2-like"/>
    <property type="match status" value="1"/>
</dbReference>
<evidence type="ECO:0000256" key="3">
    <source>
        <dbReference type="SAM" id="SignalP"/>
    </source>
</evidence>
<feature type="signal peptide" evidence="3">
    <location>
        <begin position="1"/>
        <end position="22"/>
    </location>
</feature>
<dbReference type="InterPro" id="IPR001568">
    <property type="entry name" value="RNase_T2-like"/>
</dbReference>
<dbReference type="KEGG" id="cid:P73_4218"/>
<dbReference type="InterPro" id="IPR036430">
    <property type="entry name" value="RNase_T2-like_sf"/>
</dbReference>
<dbReference type="EMBL" id="CP004393">
    <property type="protein sequence ID" value="AJE48933.1"/>
    <property type="molecule type" value="Genomic_DNA"/>
</dbReference>